<dbReference type="AlphaFoldDB" id="A0A974BLT1"/>
<dbReference type="PANTHER" id="PTHR43155:SF2">
    <property type="entry name" value="CYCLIC DI-GMP PHOSPHODIESTERASE PA4108"/>
    <property type="match status" value="1"/>
</dbReference>
<evidence type="ECO:0000313" key="4">
    <source>
        <dbReference type="EMBL" id="NYB75734.1"/>
    </source>
</evidence>
<dbReference type="Proteomes" id="UP000611629">
    <property type="component" value="Unassembled WGS sequence"/>
</dbReference>
<feature type="domain" description="HD-GYP" evidence="3">
    <location>
        <begin position="244"/>
        <end position="436"/>
    </location>
</feature>
<reference evidence="4" key="1">
    <citation type="submission" date="2020-07" db="EMBL/GenBank/DDBJ databases">
        <title>Genomic analysis of a strain of Sedimentibacter Hydroxybenzoicus DSM7310.</title>
        <authorList>
            <person name="Ma S."/>
        </authorList>
    </citation>
    <scope>NUCLEOTIDE SEQUENCE</scope>
    <source>
        <strain evidence="4">DSM 7310</strain>
    </source>
</reference>
<keyword evidence="1" id="KW-0812">Transmembrane</keyword>
<feature type="transmembrane region" description="Helical" evidence="1">
    <location>
        <begin position="78"/>
        <end position="102"/>
    </location>
</feature>
<feature type="transmembrane region" description="Helical" evidence="1">
    <location>
        <begin position="221"/>
        <end position="238"/>
    </location>
</feature>
<gene>
    <name evidence="4" type="ORF">HZF24_16415</name>
</gene>
<evidence type="ECO:0000256" key="1">
    <source>
        <dbReference type="SAM" id="Phobius"/>
    </source>
</evidence>
<dbReference type="Gene3D" id="1.10.3210.10">
    <property type="entry name" value="Hypothetical protein af1432"/>
    <property type="match status" value="1"/>
</dbReference>
<dbReference type="InterPro" id="IPR006674">
    <property type="entry name" value="HD_domain"/>
</dbReference>
<feature type="transmembrane region" description="Helical" evidence="1">
    <location>
        <begin position="123"/>
        <end position="141"/>
    </location>
</feature>
<dbReference type="PROSITE" id="PS51831">
    <property type="entry name" value="HD"/>
    <property type="match status" value="1"/>
</dbReference>
<feature type="transmembrane region" description="Helical" evidence="1">
    <location>
        <begin position="161"/>
        <end position="183"/>
    </location>
</feature>
<comment type="caution">
    <text evidence="4">The sequence shown here is derived from an EMBL/GenBank/DDBJ whole genome shotgun (WGS) entry which is preliminary data.</text>
</comment>
<organism evidence="4 5">
    <name type="scientific">Sedimentibacter hydroxybenzoicus DSM 7310</name>
    <dbReference type="NCBI Taxonomy" id="1123245"/>
    <lineage>
        <taxon>Bacteria</taxon>
        <taxon>Bacillati</taxon>
        <taxon>Bacillota</taxon>
        <taxon>Tissierellia</taxon>
        <taxon>Sedimentibacter</taxon>
    </lineage>
</organism>
<evidence type="ECO:0000259" key="2">
    <source>
        <dbReference type="PROSITE" id="PS51831"/>
    </source>
</evidence>
<accession>A0A974BLT1</accession>
<feature type="transmembrane region" description="Helical" evidence="1">
    <location>
        <begin position="195"/>
        <end position="215"/>
    </location>
</feature>
<keyword evidence="1" id="KW-1133">Transmembrane helix</keyword>
<dbReference type="SMART" id="SM00471">
    <property type="entry name" value="HDc"/>
    <property type="match status" value="1"/>
</dbReference>
<dbReference type="InterPro" id="IPR003607">
    <property type="entry name" value="HD/PDEase_dom"/>
</dbReference>
<evidence type="ECO:0000259" key="3">
    <source>
        <dbReference type="PROSITE" id="PS51832"/>
    </source>
</evidence>
<feature type="domain" description="HD" evidence="2">
    <location>
        <begin position="266"/>
        <end position="388"/>
    </location>
</feature>
<keyword evidence="1" id="KW-0472">Membrane</keyword>
<protein>
    <submittedName>
        <fullName evidence="4">HD-GYP domain-containing protein</fullName>
    </submittedName>
</protein>
<evidence type="ECO:0000313" key="5">
    <source>
        <dbReference type="Proteomes" id="UP000611629"/>
    </source>
</evidence>
<dbReference type="PROSITE" id="PS51832">
    <property type="entry name" value="HD_GYP"/>
    <property type="match status" value="1"/>
</dbReference>
<dbReference type="InterPro" id="IPR006675">
    <property type="entry name" value="HDIG_dom"/>
</dbReference>
<dbReference type="CDD" id="cd00077">
    <property type="entry name" value="HDc"/>
    <property type="match status" value="1"/>
</dbReference>
<sequence>MVKEKETIKKENKPAIGMKLYLYIILLTLIAISLMYFLFNEYAIDNYNLIIVFSVLSAIAETYLILLPKIGGISVSFALYYSAIILTNPFCAAIIAAFGVAFRFPYVDGKGRVHIFNNPIYKTIFNITQLIISSGAAGLAYEYLNRNINIGFEFFNPVAGAAALTVYILLNTFFMSQLMSILLKEKLLSIWKGNFFSMMVNVLLVGLLGIVLAFAYHTYGFGGLLLFFIPLLLARYTFKLYLDMRKNYFETMNVLVRAIEANDPYTSGHSLRVSIYSEAIAKQLGLPQNKIDMIKSAALLHDIGKIGVDKNILNKNGKLEKEEFDSIKAHPEIGATIISDMSYLSNLSDIIKHHHERNDGKGYPDGLNHNSIPLETSILIIADSFDAMTTDRPYRHALSLEDALNEVKVNAGTQFNPDIVDDAIIALRKAFNNLSE</sequence>
<dbReference type="PANTHER" id="PTHR43155">
    <property type="entry name" value="CYCLIC DI-GMP PHOSPHODIESTERASE PA4108-RELATED"/>
    <property type="match status" value="1"/>
</dbReference>
<name>A0A974BLT1_SEDHY</name>
<dbReference type="RefSeq" id="WP_179239453.1">
    <property type="nucleotide sequence ID" value="NZ_JACBNQ010000027.1"/>
</dbReference>
<feature type="transmembrane region" description="Helical" evidence="1">
    <location>
        <begin position="20"/>
        <end position="39"/>
    </location>
</feature>
<feature type="transmembrane region" description="Helical" evidence="1">
    <location>
        <begin position="46"/>
        <end position="66"/>
    </location>
</feature>
<dbReference type="Pfam" id="PF13487">
    <property type="entry name" value="HD_5"/>
    <property type="match status" value="1"/>
</dbReference>
<proteinExistence type="predicted"/>
<dbReference type="EMBL" id="JACBNQ010000027">
    <property type="protein sequence ID" value="NYB75734.1"/>
    <property type="molecule type" value="Genomic_DNA"/>
</dbReference>
<dbReference type="InterPro" id="IPR037522">
    <property type="entry name" value="HD_GYP_dom"/>
</dbReference>
<dbReference type="NCBIfam" id="TIGR00277">
    <property type="entry name" value="HDIG"/>
    <property type="match status" value="1"/>
</dbReference>
<dbReference type="SUPFAM" id="SSF109604">
    <property type="entry name" value="HD-domain/PDEase-like"/>
    <property type="match status" value="1"/>
</dbReference>
<keyword evidence="5" id="KW-1185">Reference proteome</keyword>